<dbReference type="InterPro" id="IPR017850">
    <property type="entry name" value="Alkaline_phosphatase_core_sf"/>
</dbReference>
<dbReference type="PROSITE" id="PS00523">
    <property type="entry name" value="SULFATASE_1"/>
    <property type="match status" value="1"/>
</dbReference>
<dbReference type="InterPro" id="IPR000917">
    <property type="entry name" value="Sulfatase_N"/>
</dbReference>
<feature type="domain" description="Sulfatase N-terminal" evidence="5">
    <location>
        <begin position="32"/>
        <end position="340"/>
    </location>
</feature>
<protein>
    <submittedName>
        <fullName evidence="6">Arylsulfatase A</fullName>
    </submittedName>
</protein>
<evidence type="ECO:0000256" key="3">
    <source>
        <dbReference type="ARBA" id="ARBA00022801"/>
    </source>
</evidence>
<comment type="similarity">
    <text evidence="1">Belongs to the sulfatase family.</text>
</comment>
<dbReference type="GO" id="GO:0046872">
    <property type="term" value="F:metal ion binding"/>
    <property type="evidence" value="ECO:0007669"/>
    <property type="project" value="UniProtKB-KW"/>
</dbReference>
<keyword evidence="3" id="KW-0378">Hydrolase</keyword>
<gene>
    <name evidence="6" type="ORF">SAMN05444394_3550</name>
</gene>
<keyword evidence="4" id="KW-0106">Calcium</keyword>
<dbReference type="Gene3D" id="3.40.720.10">
    <property type="entry name" value="Alkaline Phosphatase, subunit A"/>
    <property type="match status" value="1"/>
</dbReference>
<dbReference type="RefSeq" id="WP_074226334.1">
    <property type="nucleotide sequence ID" value="NZ_FSRC01000003.1"/>
</dbReference>
<reference evidence="7" key="1">
    <citation type="submission" date="2016-11" db="EMBL/GenBank/DDBJ databases">
        <authorList>
            <person name="Varghese N."/>
            <person name="Submissions S."/>
        </authorList>
    </citation>
    <scope>NUCLEOTIDE SEQUENCE [LARGE SCALE GENOMIC DNA]</scope>
    <source>
        <strain evidence="7">DSM 15292</strain>
    </source>
</reference>
<name>A0A1N6H4L3_9BACT</name>
<dbReference type="Pfam" id="PF00884">
    <property type="entry name" value="Sulfatase"/>
    <property type="match status" value="1"/>
</dbReference>
<accession>A0A1N6H4L3</accession>
<evidence type="ECO:0000256" key="4">
    <source>
        <dbReference type="ARBA" id="ARBA00022837"/>
    </source>
</evidence>
<sequence length="438" mass="49751">MINCKIQPIRLCILILGIFTFNQGILAQKRQPNIILIMADDLGVEIINSYGGTSYSTPFIDAMAAQGAKFEYAFAQPLCTPSRVQLMTGQYNIRNYTVFGQLDRNQTTFANLLKEAGYKTAIAGKWQLGKEQDSPQHFGFDESCLWQHMLGATNKDGFDTRYANPVLEINGVPKHFTGGQFSTDITSDFLIDFIEKNQDQPFFAYYPMIITHCPFVPTPDSKDWDPASPGSPTYKGDPQYFGDMVAYMDKIVGKIIAKVDELGLGEDTIIIFTGDNGTDEPVVSMYRWKEYPGGKKYTTENGIHVPLVVKWDNHIKPGTLSDDLIDFSDFLPTLMEVAGVKTPKNLPLDGISFLPQLLGKKGNSRNWVYSWYTRNGDLESLKEFAWDKEFKLYRTGEFYNIQEDWLEKNPISYEELDRKGKESYKILQSALKKYEGLR</sequence>
<evidence type="ECO:0000256" key="2">
    <source>
        <dbReference type="ARBA" id="ARBA00022723"/>
    </source>
</evidence>
<dbReference type="Proteomes" id="UP000185221">
    <property type="component" value="Unassembled WGS sequence"/>
</dbReference>
<dbReference type="PANTHER" id="PTHR42693">
    <property type="entry name" value="ARYLSULFATASE FAMILY MEMBER"/>
    <property type="match status" value="1"/>
</dbReference>
<dbReference type="OrthoDB" id="9764377at2"/>
<dbReference type="InterPro" id="IPR024607">
    <property type="entry name" value="Sulfatase_CS"/>
</dbReference>
<dbReference type="STRING" id="226505.SAMN05444394_3550"/>
<evidence type="ECO:0000256" key="1">
    <source>
        <dbReference type="ARBA" id="ARBA00008779"/>
    </source>
</evidence>
<dbReference type="CDD" id="cd16151">
    <property type="entry name" value="sulfatase_like"/>
    <property type="match status" value="1"/>
</dbReference>
<dbReference type="PANTHER" id="PTHR42693:SF53">
    <property type="entry name" value="ENDO-4-O-SULFATASE"/>
    <property type="match status" value="1"/>
</dbReference>
<evidence type="ECO:0000313" key="6">
    <source>
        <dbReference type="EMBL" id="SIO14699.1"/>
    </source>
</evidence>
<dbReference type="InterPro" id="IPR050738">
    <property type="entry name" value="Sulfatase"/>
</dbReference>
<proteinExistence type="inferred from homology"/>
<keyword evidence="7" id="KW-1185">Reference proteome</keyword>
<dbReference type="EMBL" id="FSRC01000003">
    <property type="protein sequence ID" value="SIO14699.1"/>
    <property type="molecule type" value="Genomic_DNA"/>
</dbReference>
<organism evidence="6 7">
    <name type="scientific">Algoriphagus halophilus</name>
    <dbReference type="NCBI Taxonomy" id="226505"/>
    <lineage>
        <taxon>Bacteria</taxon>
        <taxon>Pseudomonadati</taxon>
        <taxon>Bacteroidota</taxon>
        <taxon>Cytophagia</taxon>
        <taxon>Cytophagales</taxon>
        <taxon>Cyclobacteriaceae</taxon>
        <taxon>Algoriphagus</taxon>
    </lineage>
</organism>
<evidence type="ECO:0000259" key="5">
    <source>
        <dbReference type="Pfam" id="PF00884"/>
    </source>
</evidence>
<dbReference type="SUPFAM" id="SSF53649">
    <property type="entry name" value="Alkaline phosphatase-like"/>
    <property type="match status" value="1"/>
</dbReference>
<evidence type="ECO:0000313" key="7">
    <source>
        <dbReference type="Proteomes" id="UP000185221"/>
    </source>
</evidence>
<keyword evidence="2" id="KW-0479">Metal-binding</keyword>
<dbReference type="GO" id="GO:0004065">
    <property type="term" value="F:arylsulfatase activity"/>
    <property type="evidence" value="ECO:0007669"/>
    <property type="project" value="TreeGrafter"/>
</dbReference>
<dbReference type="AlphaFoldDB" id="A0A1N6H4L3"/>